<comment type="caution">
    <text evidence="1">The sequence shown here is derived from an EMBL/GenBank/DDBJ whole genome shotgun (WGS) entry which is preliminary data.</text>
</comment>
<protein>
    <recommendedName>
        <fullName evidence="3">DUF1993 domain-containing protein</fullName>
    </recommendedName>
</protein>
<dbReference type="InterPro" id="IPR034660">
    <property type="entry name" value="DinB/YfiT-like"/>
</dbReference>
<proteinExistence type="predicted"/>
<dbReference type="PANTHER" id="PTHR36922:SF1">
    <property type="entry name" value="DUF1993 DOMAIN-CONTAINING PROTEIN"/>
    <property type="match status" value="1"/>
</dbReference>
<keyword evidence="2" id="KW-1185">Reference proteome</keyword>
<dbReference type="AlphaFoldDB" id="A0A1T1AUN5"/>
<name>A0A1T1AUN5_RHOFE</name>
<dbReference type="OrthoDB" id="338237at2"/>
<evidence type="ECO:0008006" key="3">
    <source>
        <dbReference type="Google" id="ProtNLM"/>
    </source>
</evidence>
<organism evidence="1 2">
    <name type="scientific">Rhodoferax fermentans</name>
    <dbReference type="NCBI Taxonomy" id="28066"/>
    <lineage>
        <taxon>Bacteria</taxon>
        <taxon>Pseudomonadati</taxon>
        <taxon>Pseudomonadota</taxon>
        <taxon>Betaproteobacteria</taxon>
        <taxon>Burkholderiales</taxon>
        <taxon>Comamonadaceae</taxon>
        <taxon>Rhodoferax</taxon>
    </lineage>
</organism>
<dbReference type="InterPro" id="IPR018531">
    <property type="entry name" value="DUF1993"/>
</dbReference>
<dbReference type="Proteomes" id="UP000190750">
    <property type="component" value="Unassembled WGS sequence"/>
</dbReference>
<reference evidence="1 2" key="1">
    <citation type="submission" date="2017-01" db="EMBL/GenBank/DDBJ databases">
        <title>Genome sequencing of Rhodoferax fermentans JCM 7819.</title>
        <authorList>
            <person name="Kim Y.J."/>
            <person name="Farh M.E.-A."/>
            <person name="Yang D.-C."/>
        </authorList>
    </citation>
    <scope>NUCLEOTIDE SEQUENCE [LARGE SCALE GENOMIC DNA]</scope>
    <source>
        <strain evidence="1 2">JCM 7819</strain>
    </source>
</reference>
<dbReference type="PANTHER" id="PTHR36922">
    <property type="entry name" value="BLL2446 PROTEIN"/>
    <property type="match status" value="1"/>
</dbReference>
<dbReference type="Pfam" id="PF09351">
    <property type="entry name" value="DUF1993"/>
    <property type="match status" value="1"/>
</dbReference>
<dbReference type="STRING" id="28066.RF819_14835"/>
<evidence type="ECO:0000313" key="1">
    <source>
        <dbReference type="EMBL" id="OOV07826.1"/>
    </source>
</evidence>
<dbReference type="Gene3D" id="1.20.120.450">
    <property type="entry name" value="dinb family like domain"/>
    <property type="match status" value="1"/>
</dbReference>
<gene>
    <name evidence="1" type="ORF">RF819_14835</name>
</gene>
<sequence length="168" mass="18634">MSMSMYQAFIPPAIRALSNLAAFLDKIATHAETRKIDPAVFVSARLFPDMLPLVKQVQIASDTVKGGAARLAGQEAPRFEDNETSFPELQARIQKTIDYLQSFTSEQIDGSEDKAITLAMRSGELHFKGQDYLTTYVLPNLYFHVTTAYAIARSNGVELGKRDFLGQV</sequence>
<evidence type="ECO:0000313" key="2">
    <source>
        <dbReference type="Proteomes" id="UP000190750"/>
    </source>
</evidence>
<dbReference type="EMBL" id="MTJN01000002">
    <property type="protein sequence ID" value="OOV07826.1"/>
    <property type="molecule type" value="Genomic_DNA"/>
</dbReference>
<dbReference type="SUPFAM" id="SSF109854">
    <property type="entry name" value="DinB/YfiT-like putative metalloenzymes"/>
    <property type="match status" value="1"/>
</dbReference>
<accession>A0A1T1AUN5</accession>
<dbReference type="RefSeq" id="WP_078365683.1">
    <property type="nucleotide sequence ID" value="NZ_MTJN01000002.1"/>
</dbReference>